<feature type="region of interest" description="Disordered" evidence="2">
    <location>
        <begin position="206"/>
        <end position="227"/>
    </location>
</feature>
<feature type="domain" description="BPL/LPL catalytic" evidence="3">
    <location>
        <begin position="1"/>
        <end position="186"/>
    </location>
</feature>
<proteinExistence type="predicted"/>
<dbReference type="NCBIfam" id="TIGR00121">
    <property type="entry name" value="birA_ligase"/>
    <property type="match status" value="1"/>
</dbReference>
<dbReference type="PANTHER" id="PTHR12835">
    <property type="entry name" value="BIOTIN PROTEIN LIGASE"/>
    <property type="match status" value="1"/>
</dbReference>
<keyword evidence="5" id="KW-1185">Reference proteome</keyword>
<dbReference type="Proteomes" id="UP001154265">
    <property type="component" value="Unassembled WGS sequence"/>
</dbReference>
<comment type="caution">
    <text evidence="4">The sequence shown here is derived from an EMBL/GenBank/DDBJ whole genome shotgun (WGS) entry which is preliminary data.</text>
</comment>
<dbReference type="GO" id="GO:0004077">
    <property type="term" value="F:biotin--[biotin carboxyl-carrier protein] ligase activity"/>
    <property type="evidence" value="ECO:0007669"/>
    <property type="project" value="UniProtKB-EC"/>
</dbReference>
<dbReference type="InterPro" id="IPR045864">
    <property type="entry name" value="aa-tRNA-synth_II/BPL/LPL"/>
</dbReference>
<dbReference type="CDD" id="cd16442">
    <property type="entry name" value="BPL"/>
    <property type="match status" value="1"/>
</dbReference>
<dbReference type="PANTHER" id="PTHR12835:SF5">
    <property type="entry name" value="BIOTIN--PROTEIN LIGASE"/>
    <property type="match status" value="1"/>
</dbReference>
<dbReference type="EMBL" id="JAKKUT010000008">
    <property type="protein sequence ID" value="MDG2992293.1"/>
    <property type="molecule type" value="Genomic_DNA"/>
</dbReference>
<reference evidence="4" key="1">
    <citation type="journal article" date="2022" name="Genome Biol. Evol.">
        <title>A New Gene Family Diagnostic for Intracellular Biomineralization of Amorphous Ca Carbonates by Cyanobacteria.</title>
        <authorList>
            <person name="Benzerara K."/>
            <person name="Duprat E."/>
            <person name="Bitard-Feildel T."/>
            <person name="Caumes G."/>
            <person name="Cassier-Chauvat C."/>
            <person name="Chauvat F."/>
            <person name="Dezi M."/>
            <person name="Diop S.I."/>
            <person name="Gaschignard G."/>
            <person name="Gorgen S."/>
            <person name="Gugger M."/>
            <person name="Lopez-Garcia P."/>
            <person name="Millet M."/>
            <person name="Skouri-Panet F."/>
            <person name="Moreira D."/>
            <person name="Callebaut I."/>
        </authorList>
    </citation>
    <scope>NUCLEOTIDE SEQUENCE</scope>
    <source>
        <strain evidence="4">G9</strain>
    </source>
</reference>
<evidence type="ECO:0000259" key="3">
    <source>
        <dbReference type="PROSITE" id="PS51733"/>
    </source>
</evidence>
<protein>
    <submittedName>
        <fullName evidence="4">Biotin--[acetyl-CoA-carboxylase] ligase</fullName>
        <ecNumber evidence="4">6.3.4.15</ecNumber>
    </submittedName>
</protein>
<dbReference type="InterPro" id="IPR004143">
    <property type="entry name" value="BPL_LPL_catalytic"/>
</dbReference>
<name>A0ABT6F3D8_9SYNE</name>
<dbReference type="Pfam" id="PF03099">
    <property type="entry name" value="BPL_LplA_LipB"/>
    <property type="match status" value="1"/>
</dbReference>
<evidence type="ECO:0000313" key="5">
    <source>
        <dbReference type="Proteomes" id="UP001154265"/>
    </source>
</evidence>
<evidence type="ECO:0000313" key="4">
    <source>
        <dbReference type="EMBL" id="MDG2992293.1"/>
    </source>
</evidence>
<accession>A0ABT6F3D8</accession>
<keyword evidence="1 4" id="KW-0436">Ligase</keyword>
<evidence type="ECO:0000256" key="1">
    <source>
        <dbReference type="ARBA" id="ARBA00022598"/>
    </source>
</evidence>
<dbReference type="InterPro" id="IPR004408">
    <property type="entry name" value="Biotin_CoA_COase_ligase"/>
</dbReference>
<dbReference type="EC" id="6.3.4.15" evidence="4"/>
<gene>
    <name evidence="4" type="ORF">L3556_15345</name>
</gene>
<dbReference type="PROSITE" id="PS51733">
    <property type="entry name" value="BPL_LPL_CATALYTIC"/>
    <property type="match status" value="1"/>
</dbReference>
<dbReference type="RefSeq" id="WP_277868211.1">
    <property type="nucleotide sequence ID" value="NZ_JAKKUT010000008.1"/>
</dbReference>
<organism evidence="4 5">
    <name type="scientific">Candidatus Synechococcus calcipolaris G9</name>
    <dbReference type="NCBI Taxonomy" id="1497997"/>
    <lineage>
        <taxon>Bacteria</taxon>
        <taxon>Bacillati</taxon>
        <taxon>Cyanobacteriota</taxon>
        <taxon>Cyanophyceae</taxon>
        <taxon>Synechococcales</taxon>
        <taxon>Synechococcaceae</taxon>
        <taxon>Synechococcus</taxon>
    </lineage>
</organism>
<sequence length="317" mass="35562">MTPPWLWTLDTCPSTNTWAIEQERLCTHGRMIFTRQQTAGRGQWGRQWYSPPGVLTASLVVDQPTNPYLGCISLGAALAIIYALEDLCPELTGRLRLKWPNDIWLQDRKLCGLLIEAIAAQEDRPSRLVIGIGCNCSVDFSQAEHPVSANTGSVNGEPIPLKTAISLGDVINKIPDELTLLSQCRHYLLELISLIQWQQSKVNQLSTPSTTQPSTITPSTRTLSPGQPPAGFQRLLAEINHRDYLRDRPLQVITPQNHYQGWGQGIDPWGRLFLRLDSLGLDHNQIITISSGHIIISSDLDKLDFKQPWRDFKTRSN</sequence>
<feature type="compositionally biased region" description="Low complexity" evidence="2">
    <location>
        <begin position="206"/>
        <end position="222"/>
    </location>
</feature>
<dbReference type="Gene3D" id="3.30.930.10">
    <property type="entry name" value="Bira Bifunctional Protein, Domain 2"/>
    <property type="match status" value="1"/>
</dbReference>
<reference evidence="4" key="2">
    <citation type="submission" date="2022-01" db="EMBL/GenBank/DDBJ databases">
        <authorList>
            <person name="Zivanovic Y."/>
            <person name="Moreira D."/>
            <person name="Lopez-Garcia P."/>
        </authorList>
    </citation>
    <scope>NUCLEOTIDE SEQUENCE</scope>
    <source>
        <strain evidence="4">G9</strain>
    </source>
</reference>
<dbReference type="SUPFAM" id="SSF55681">
    <property type="entry name" value="Class II aaRS and biotin synthetases"/>
    <property type="match status" value="1"/>
</dbReference>
<evidence type="ECO:0000256" key="2">
    <source>
        <dbReference type="SAM" id="MobiDB-lite"/>
    </source>
</evidence>